<organism evidence="6 7">
    <name type="scientific">Eleusine coracana subsp. coracana</name>
    <dbReference type="NCBI Taxonomy" id="191504"/>
    <lineage>
        <taxon>Eukaryota</taxon>
        <taxon>Viridiplantae</taxon>
        <taxon>Streptophyta</taxon>
        <taxon>Embryophyta</taxon>
        <taxon>Tracheophyta</taxon>
        <taxon>Spermatophyta</taxon>
        <taxon>Magnoliopsida</taxon>
        <taxon>Liliopsida</taxon>
        <taxon>Poales</taxon>
        <taxon>Poaceae</taxon>
        <taxon>PACMAD clade</taxon>
        <taxon>Chloridoideae</taxon>
        <taxon>Cynodonteae</taxon>
        <taxon>Eleusininae</taxon>
        <taxon>Eleusine</taxon>
    </lineage>
</organism>
<evidence type="ECO:0000256" key="1">
    <source>
        <dbReference type="ARBA" id="ARBA00023002"/>
    </source>
</evidence>
<dbReference type="GO" id="GO:0015979">
    <property type="term" value="P:photosynthesis"/>
    <property type="evidence" value="ECO:0007669"/>
    <property type="project" value="InterPro"/>
</dbReference>
<dbReference type="InterPro" id="IPR008990">
    <property type="entry name" value="Elect_transpt_acc-like_dom_sf"/>
</dbReference>
<dbReference type="Proteomes" id="UP001054889">
    <property type="component" value="Unassembled WGS sequence"/>
</dbReference>
<comment type="function">
    <text evidence="3">Variable subunit of the ferredoxin-thioredoxin reductase (FTR), which catalyzes the two-electron reduction of thioredoxins by the electrons provided by reduced ferredoxin.</text>
</comment>
<comment type="subunit">
    <text evidence="2">Heterodimer of subunit A (variable subunit) and subunit B (catalytic subunit). Heterodimeric FTR forms a complex with ferredoxin and thioredoxin.</text>
</comment>
<dbReference type="InterPro" id="IPR004207">
    <property type="entry name" value="Fd_thioredoxin_Rdtase_alpha"/>
</dbReference>
<dbReference type="AlphaFoldDB" id="A0AAV5D4J8"/>
<keyword evidence="7" id="KW-1185">Reference proteome</keyword>
<reference evidence="6" key="2">
    <citation type="submission" date="2021-12" db="EMBL/GenBank/DDBJ databases">
        <title>Resequencing data analysis of finger millet.</title>
        <authorList>
            <person name="Hatakeyama M."/>
            <person name="Aluri S."/>
            <person name="Balachadran M.T."/>
            <person name="Sivarajan S.R."/>
            <person name="Poveda L."/>
            <person name="Shimizu-Inatsugi R."/>
            <person name="Schlapbach R."/>
            <person name="Sreeman S.M."/>
            <person name="Shimizu K.K."/>
        </authorList>
    </citation>
    <scope>NUCLEOTIDE SEQUENCE</scope>
</reference>
<dbReference type="EMBL" id="BQKI01000012">
    <property type="protein sequence ID" value="GJN05211.1"/>
    <property type="molecule type" value="Genomic_DNA"/>
</dbReference>
<accession>A0AAV5D4J8</accession>
<dbReference type="Pfam" id="PF02941">
    <property type="entry name" value="FeThRed_A"/>
    <property type="match status" value="1"/>
</dbReference>
<dbReference type="GO" id="GO:0016491">
    <property type="term" value="F:oxidoreductase activity"/>
    <property type="evidence" value="ECO:0007669"/>
    <property type="project" value="UniProtKB-KW"/>
</dbReference>
<dbReference type="Gene3D" id="2.30.30.50">
    <property type="match status" value="1"/>
</dbReference>
<protein>
    <recommendedName>
        <fullName evidence="5">Ferredoxin thioredoxin reductase alpha chain domain-containing protein</fullName>
    </recommendedName>
</protein>
<gene>
    <name evidence="6" type="primary">ga22821</name>
    <name evidence="6" type="ORF">PR202_ga22821</name>
</gene>
<feature type="domain" description="Ferredoxin thioredoxin reductase alpha chain" evidence="5">
    <location>
        <begin position="20"/>
        <end position="66"/>
    </location>
</feature>
<evidence type="ECO:0000259" key="5">
    <source>
        <dbReference type="Pfam" id="PF02941"/>
    </source>
</evidence>
<dbReference type="InterPro" id="IPR044166">
    <property type="entry name" value="FTRV"/>
</dbReference>
<evidence type="ECO:0000256" key="2">
    <source>
        <dbReference type="ARBA" id="ARBA00026011"/>
    </source>
</evidence>
<keyword evidence="1" id="KW-0560">Oxidoreductase</keyword>
<evidence type="ECO:0000256" key="4">
    <source>
        <dbReference type="ARBA" id="ARBA00034490"/>
    </source>
</evidence>
<name>A0AAV5D4J8_ELECO</name>
<sequence>MVFSENGAVKEAPTAPKIDQRMLITAPLRVFHIIKASDLDIQGMVGVFKQFMCGWKGKRITAKLPFTPGRVPD</sequence>
<reference evidence="6" key="1">
    <citation type="journal article" date="2018" name="DNA Res.">
        <title>Multiple hybrid de novo genome assembly of finger millet, an orphan allotetraploid crop.</title>
        <authorList>
            <person name="Hatakeyama M."/>
            <person name="Aluri S."/>
            <person name="Balachadran M.T."/>
            <person name="Sivarajan S.R."/>
            <person name="Patrignani A."/>
            <person name="Gruter S."/>
            <person name="Poveda L."/>
            <person name="Shimizu-Inatsugi R."/>
            <person name="Baeten J."/>
            <person name="Francoijs K.J."/>
            <person name="Nataraja K.N."/>
            <person name="Reddy Y.A.N."/>
            <person name="Phadnis S."/>
            <person name="Ravikumar R.L."/>
            <person name="Schlapbach R."/>
            <person name="Sreeman S.M."/>
            <person name="Shimizu K.K."/>
        </authorList>
    </citation>
    <scope>NUCLEOTIDE SEQUENCE</scope>
</reference>
<comment type="caution">
    <text evidence="6">The sequence shown here is derived from an EMBL/GenBank/DDBJ whole genome shotgun (WGS) entry which is preliminary data.</text>
</comment>
<proteinExistence type="inferred from homology"/>
<evidence type="ECO:0000313" key="7">
    <source>
        <dbReference type="Proteomes" id="UP001054889"/>
    </source>
</evidence>
<dbReference type="PANTHER" id="PTHR46937:SF4">
    <property type="entry name" value="FERREDOXIN-THIOREDOXIN REDUCTASE SUBUNIT A1, CHLOROPLASTIC"/>
    <property type="match status" value="1"/>
</dbReference>
<dbReference type="PANTHER" id="PTHR46937">
    <property type="entry name" value="FERREDOXIN-THIOREDOXIN REDUCTASE, VARIABLE CHAIN"/>
    <property type="match status" value="1"/>
</dbReference>
<dbReference type="SUPFAM" id="SSF50090">
    <property type="entry name" value="Electron transport accessory proteins"/>
    <property type="match status" value="1"/>
</dbReference>
<evidence type="ECO:0000313" key="6">
    <source>
        <dbReference type="EMBL" id="GJN05211.1"/>
    </source>
</evidence>
<evidence type="ECO:0000256" key="3">
    <source>
        <dbReference type="ARBA" id="ARBA00034474"/>
    </source>
</evidence>
<comment type="similarity">
    <text evidence="4">Belongs to the ferredoxin thioredoxin reductase alpha subunit family.</text>
</comment>